<evidence type="ECO:0000256" key="1">
    <source>
        <dbReference type="SAM" id="MobiDB-lite"/>
    </source>
</evidence>
<sequence length="198" mass="21925">MEVSDLVARTKDISCQDTRLELPPRQTLTKNTSLIFLAKLLTTKPSNLNIVKQITFKAWKPSFPLDVKLLSKDVLMFTFQHERTKENLLKIGSKIGEVAKVDFIGDNEGPWLRAENEDSPQGLEPRHKAACASSQQHHTQSAAPPGDPTASDTTHMPTHKHDTWTEFTSPVHGAGHSTTMTVKQCRDEPTTNSTATIG</sequence>
<protein>
    <recommendedName>
        <fullName evidence="4">DUF4283 domain-containing protein</fullName>
    </recommendedName>
</protein>
<evidence type="ECO:0000313" key="3">
    <source>
        <dbReference type="Proteomes" id="UP000594261"/>
    </source>
</evidence>
<reference evidence="2 3" key="1">
    <citation type="journal article" date="2016" name="G3 (Bethesda)">
        <title>First Draft Assembly and Annotation of the Genome of a California Endemic Oak Quercus lobata Nee (Fagaceae).</title>
        <authorList>
            <person name="Sork V.L."/>
            <person name="Fitz-Gibbon S.T."/>
            <person name="Puiu D."/>
            <person name="Crepeau M."/>
            <person name="Gugger P.F."/>
            <person name="Sherman R."/>
            <person name="Stevens K."/>
            <person name="Langley C.H."/>
            <person name="Pellegrini M."/>
            <person name="Salzberg S.L."/>
        </authorList>
    </citation>
    <scope>NUCLEOTIDE SEQUENCE [LARGE SCALE GENOMIC DNA]</scope>
    <source>
        <strain evidence="2 3">cv. SW786</strain>
    </source>
</reference>
<evidence type="ECO:0000313" key="2">
    <source>
        <dbReference type="EnsemblPlants" id="QL03p054790:mrna"/>
    </source>
</evidence>
<reference evidence="2" key="2">
    <citation type="submission" date="2021-01" db="UniProtKB">
        <authorList>
            <consortium name="EnsemblPlants"/>
        </authorList>
    </citation>
    <scope>IDENTIFICATION</scope>
</reference>
<feature type="compositionally biased region" description="Polar residues" evidence="1">
    <location>
        <begin position="132"/>
        <end position="142"/>
    </location>
</feature>
<dbReference type="Gramene" id="QL03p054790:mrna">
    <property type="protein sequence ID" value="QL03p054790:mrna"/>
    <property type="gene ID" value="QL03p054790"/>
</dbReference>
<dbReference type="InParanoid" id="A0A7N2L820"/>
<name>A0A7N2L820_QUELO</name>
<proteinExistence type="predicted"/>
<dbReference type="AlphaFoldDB" id="A0A7N2L820"/>
<feature type="region of interest" description="Disordered" evidence="1">
    <location>
        <begin position="108"/>
        <end position="198"/>
    </location>
</feature>
<accession>A0A7N2L820</accession>
<dbReference type="Proteomes" id="UP000594261">
    <property type="component" value="Chromosome 3"/>
</dbReference>
<dbReference type="EMBL" id="LRBV02000003">
    <property type="status" value="NOT_ANNOTATED_CDS"/>
    <property type="molecule type" value="Genomic_DNA"/>
</dbReference>
<dbReference type="EnsemblPlants" id="QL03p054790:mrna">
    <property type="protein sequence ID" value="QL03p054790:mrna"/>
    <property type="gene ID" value="QL03p054790"/>
</dbReference>
<keyword evidence="3" id="KW-1185">Reference proteome</keyword>
<evidence type="ECO:0008006" key="4">
    <source>
        <dbReference type="Google" id="ProtNLM"/>
    </source>
</evidence>
<organism evidence="2 3">
    <name type="scientific">Quercus lobata</name>
    <name type="common">Valley oak</name>
    <dbReference type="NCBI Taxonomy" id="97700"/>
    <lineage>
        <taxon>Eukaryota</taxon>
        <taxon>Viridiplantae</taxon>
        <taxon>Streptophyta</taxon>
        <taxon>Embryophyta</taxon>
        <taxon>Tracheophyta</taxon>
        <taxon>Spermatophyta</taxon>
        <taxon>Magnoliopsida</taxon>
        <taxon>eudicotyledons</taxon>
        <taxon>Gunneridae</taxon>
        <taxon>Pentapetalae</taxon>
        <taxon>rosids</taxon>
        <taxon>fabids</taxon>
        <taxon>Fagales</taxon>
        <taxon>Fagaceae</taxon>
        <taxon>Quercus</taxon>
    </lineage>
</organism>